<dbReference type="Proteomes" id="UP001363622">
    <property type="component" value="Unassembled WGS sequence"/>
</dbReference>
<feature type="compositionally biased region" description="Basic and acidic residues" evidence="1">
    <location>
        <begin position="212"/>
        <end position="222"/>
    </location>
</feature>
<comment type="caution">
    <text evidence="2">The sequence shown here is derived from an EMBL/GenBank/DDBJ whole genome shotgun (WGS) entry which is preliminary data.</text>
</comment>
<accession>A0ABR1KPV9</accession>
<sequence length="233" mass="26328">MVMGLLSQSRSKGVIVLVLFHNERNAETKKKKKKPATCFSQGPCSQLTLFLFPTIQILFNLCVCCGSTRWQVGKTEKGKSRKDKNCQLDKGISTPTDDGEGLRSISFGSLIQRKQRGTKRTSTCSVSCANSGNSQFGGFSFYNPNIDYDESSSSNHAIQRVRDYQAVRIQWDWSLTGCPSEHFWVPARTWSFQWHGSLSAILLHTKGKCEEREREREREREGGMCSNLDAKIK</sequence>
<proteinExistence type="predicted"/>
<organism evidence="2 3">
    <name type="scientific">Phyllosticta citriasiana</name>
    <dbReference type="NCBI Taxonomy" id="595635"/>
    <lineage>
        <taxon>Eukaryota</taxon>
        <taxon>Fungi</taxon>
        <taxon>Dikarya</taxon>
        <taxon>Ascomycota</taxon>
        <taxon>Pezizomycotina</taxon>
        <taxon>Dothideomycetes</taxon>
        <taxon>Dothideomycetes incertae sedis</taxon>
        <taxon>Botryosphaeriales</taxon>
        <taxon>Phyllostictaceae</taxon>
        <taxon>Phyllosticta</taxon>
    </lineage>
</organism>
<protein>
    <submittedName>
        <fullName evidence="2">Uncharacterized protein</fullName>
    </submittedName>
</protein>
<dbReference type="EMBL" id="JBBPHU010000004">
    <property type="protein sequence ID" value="KAK7518953.1"/>
    <property type="molecule type" value="Genomic_DNA"/>
</dbReference>
<name>A0ABR1KPV9_9PEZI</name>
<evidence type="ECO:0000256" key="1">
    <source>
        <dbReference type="SAM" id="MobiDB-lite"/>
    </source>
</evidence>
<keyword evidence="3" id="KW-1185">Reference proteome</keyword>
<feature type="region of interest" description="Disordered" evidence="1">
    <location>
        <begin position="212"/>
        <end position="233"/>
    </location>
</feature>
<evidence type="ECO:0000313" key="3">
    <source>
        <dbReference type="Proteomes" id="UP001363622"/>
    </source>
</evidence>
<reference evidence="2 3" key="1">
    <citation type="submission" date="2024-04" db="EMBL/GenBank/DDBJ databases">
        <title>Phyllosticta paracitricarpa is synonymous to the EU quarantine fungus P. citricarpa based on phylogenomic analyses.</title>
        <authorList>
            <consortium name="Lawrence Berkeley National Laboratory"/>
            <person name="Van Ingen-Buijs V.A."/>
            <person name="Van Westerhoven A.C."/>
            <person name="Haridas S."/>
            <person name="Skiadas P."/>
            <person name="Martin F."/>
            <person name="Groenewald J.Z."/>
            <person name="Crous P.W."/>
            <person name="Seidl M.F."/>
        </authorList>
    </citation>
    <scope>NUCLEOTIDE SEQUENCE [LARGE SCALE GENOMIC DNA]</scope>
    <source>
        <strain evidence="2 3">CBS 123371</strain>
    </source>
</reference>
<evidence type="ECO:0000313" key="2">
    <source>
        <dbReference type="EMBL" id="KAK7518953.1"/>
    </source>
</evidence>
<gene>
    <name evidence="2" type="ORF">IWZ03DRAFT_160553</name>
</gene>